<dbReference type="AlphaFoldDB" id="A0A0A9BBF2"/>
<organism evidence="1">
    <name type="scientific">Arundo donax</name>
    <name type="common">Giant reed</name>
    <name type="synonym">Donax arundinaceus</name>
    <dbReference type="NCBI Taxonomy" id="35708"/>
    <lineage>
        <taxon>Eukaryota</taxon>
        <taxon>Viridiplantae</taxon>
        <taxon>Streptophyta</taxon>
        <taxon>Embryophyta</taxon>
        <taxon>Tracheophyta</taxon>
        <taxon>Spermatophyta</taxon>
        <taxon>Magnoliopsida</taxon>
        <taxon>Liliopsida</taxon>
        <taxon>Poales</taxon>
        <taxon>Poaceae</taxon>
        <taxon>PACMAD clade</taxon>
        <taxon>Arundinoideae</taxon>
        <taxon>Arundineae</taxon>
        <taxon>Arundo</taxon>
    </lineage>
</organism>
<proteinExistence type="predicted"/>
<reference evidence="1" key="1">
    <citation type="submission" date="2014-09" db="EMBL/GenBank/DDBJ databases">
        <authorList>
            <person name="Magalhaes I.L.F."/>
            <person name="Oliveira U."/>
            <person name="Santos F.R."/>
            <person name="Vidigal T.H.D.A."/>
            <person name="Brescovit A.D."/>
            <person name="Santos A.J."/>
        </authorList>
    </citation>
    <scope>NUCLEOTIDE SEQUENCE</scope>
    <source>
        <tissue evidence="1">Shoot tissue taken approximately 20 cm above the soil surface</tissue>
    </source>
</reference>
<name>A0A0A9BBF2_ARUDO</name>
<sequence length="39" mass="4742">MKSYQTTETLEKLWCRRMQQLERQVRVARSENLSMPGRT</sequence>
<dbReference type="EMBL" id="GBRH01238387">
    <property type="protein sequence ID" value="JAD59508.1"/>
    <property type="molecule type" value="Transcribed_RNA"/>
</dbReference>
<accession>A0A0A9BBF2</accession>
<reference evidence="1" key="2">
    <citation type="journal article" date="2015" name="Data Brief">
        <title>Shoot transcriptome of the giant reed, Arundo donax.</title>
        <authorList>
            <person name="Barrero R.A."/>
            <person name="Guerrero F.D."/>
            <person name="Moolhuijzen P."/>
            <person name="Goolsby J.A."/>
            <person name="Tidwell J."/>
            <person name="Bellgard S.E."/>
            <person name="Bellgard M.I."/>
        </authorList>
    </citation>
    <scope>NUCLEOTIDE SEQUENCE</scope>
    <source>
        <tissue evidence="1">Shoot tissue taken approximately 20 cm above the soil surface</tissue>
    </source>
</reference>
<evidence type="ECO:0000313" key="1">
    <source>
        <dbReference type="EMBL" id="JAD59508.1"/>
    </source>
</evidence>
<protein>
    <submittedName>
        <fullName evidence="1">Uncharacterized protein</fullName>
    </submittedName>
</protein>